<dbReference type="InterPro" id="IPR027417">
    <property type="entry name" value="P-loop_NTPase"/>
</dbReference>
<dbReference type="PATRIC" id="fig|1618570.3.peg.504"/>
<gene>
    <name evidence="2" type="ORF">UT08_C0004G0093</name>
</gene>
<name>A0A0G0P8Z1_9BACT</name>
<dbReference type="AlphaFoldDB" id="A0A0G0P8Z1"/>
<dbReference type="Gene3D" id="3.40.50.300">
    <property type="entry name" value="P-loop containing nucleotide triphosphate hydrolases"/>
    <property type="match status" value="1"/>
</dbReference>
<dbReference type="Proteomes" id="UP000034081">
    <property type="component" value="Unassembled WGS sequence"/>
</dbReference>
<evidence type="ECO:0000259" key="1">
    <source>
        <dbReference type="Pfam" id="PF13175"/>
    </source>
</evidence>
<proteinExistence type="predicted"/>
<dbReference type="SUPFAM" id="SSF52540">
    <property type="entry name" value="P-loop containing nucleoside triphosphate hydrolases"/>
    <property type="match status" value="1"/>
</dbReference>
<dbReference type="InterPro" id="IPR041685">
    <property type="entry name" value="AAA_GajA/Old/RecF-like"/>
</dbReference>
<dbReference type="PANTHER" id="PTHR43581">
    <property type="entry name" value="ATP/GTP PHOSPHATASE"/>
    <property type="match status" value="1"/>
</dbReference>
<evidence type="ECO:0000313" key="3">
    <source>
        <dbReference type="Proteomes" id="UP000034081"/>
    </source>
</evidence>
<sequence>MSQLTWKPQDISVPLFNCFQLAGIEDIKSEMDKIRTNPADVNNLQEKLSDKVTSHIKAVWPNHPVKIKFQINNMQLSFLIEDEGVKYKAKTTSQRSDGFKQFISFLLTVSAENSTKLLNYTFLLLDEPETHLHPQAQEYLREELIKLSKNKNDNIVVFATHSNYMIDKDHLERCYRVTKLRGGKTSLEKIKGDKSSYSEVNYEVFEVPTSDYHNELYGYLEDLEPTKLEGLSKTKKWHNEKTSKEEAVSLPKYIRHSIHHPENTSNLKFTTEELVESIKTLRKLKYNYE</sequence>
<dbReference type="Pfam" id="PF13175">
    <property type="entry name" value="AAA_15"/>
    <property type="match status" value="1"/>
</dbReference>
<protein>
    <recommendedName>
        <fullName evidence="1">Endonuclease GajA/Old nuclease/RecF-like AAA domain-containing protein</fullName>
    </recommendedName>
</protein>
<comment type="caution">
    <text evidence="2">The sequence shown here is derived from an EMBL/GenBank/DDBJ whole genome shotgun (WGS) entry which is preliminary data.</text>
</comment>
<dbReference type="InterPro" id="IPR051396">
    <property type="entry name" value="Bact_Antivir_Def_Nuclease"/>
</dbReference>
<dbReference type="PANTHER" id="PTHR43581:SF4">
    <property type="entry name" value="ATP_GTP PHOSPHATASE"/>
    <property type="match status" value="1"/>
</dbReference>
<dbReference type="STRING" id="1618570.UT08_C0004G0093"/>
<reference evidence="2 3" key="1">
    <citation type="journal article" date="2015" name="Nature">
        <title>rRNA introns, odd ribosomes, and small enigmatic genomes across a large radiation of phyla.</title>
        <authorList>
            <person name="Brown C.T."/>
            <person name="Hug L.A."/>
            <person name="Thomas B.C."/>
            <person name="Sharon I."/>
            <person name="Castelle C.J."/>
            <person name="Singh A."/>
            <person name="Wilkins M.J."/>
            <person name="Williams K.H."/>
            <person name="Banfield J.F."/>
        </authorList>
    </citation>
    <scope>NUCLEOTIDE SEQUENCE [LARGE SCALE GENOMIC DNA]</scope>
</reference>
<accession>A0A0G0P8Z1</accession>
<feature type="domain" description="Endonuclease GajA/Old nuclease/RecF-like AAA" evidence="1">
    <location>
        <begin position="28"/>
        <end position="166"/>
    </location>
</feature>
<organism evidence="2 3">
    <name type="scientific">Candidatus Woesebacteria bacterium GW2011_GWB1_38_8</name>
    <dbReference type="NCBI Taxonomy" id="1618570"/>
    <lineage>
        <taxon>Bacteria</taxon>
        <taxon>Candidatus Woeseibacteriota</taxon>
    </lineage>
</organism>
<evidence type="ECO:0000313" key="2">
    <source>
        <dbReference type="EMBL" id="KKQ85781.1"/>
    </source>
</evidence>
<dbReference type="EMBL" id="LBVL01000004">
    <property type="protein sequence ID" value="KKQ85781.1"/>
    <property type="molecule type" value="Genomic_DNA"/>
</dbReference>